<accession>A0A7X5TPI3</accession>
<reference evidence="2 3" key="1">
    <citation type="journal article" date="2006" name="Int. J. Syst. Evol. Microbiol.">
        <title>Dyella yeojuensis sp. nov., isolated from greenhouse soil in Korea.</title>
        <authorList>
            <person name="Kim B.Y."/>
            <person name="Weon H.Y."/>
            <person name="Lee K.H."/>
            <person name="Seok S.J."/>
            <person name="Kwon S.W."/>
            <person name="Go S.J."/>
            <person name="Stackebrandt E."/>
        </authorList>
    </citation>
    <scope>NUCLEOTIDE SEQUENCE [LARGE SCALE GENOMIC DNA]</scope>
    <source>
        <strain evidence="2 3">DSM 17673</strain>
    </source>
</reference>
<proteinExistence type="predicted"/>
<feature type="signal peptide" evidence="1">
    <location>
        <begin position="1"/>
        <end position="21"/>
    </location>
</feature>
<name>A0A7X5TPI3_9GAMM</name>
<evidence type="ECO:0000256" key="1">
    <source>
        <dbReference type="SAM" id="SignalP"/>
    </source>
</evidence>
<sequence>MRHLAKPSFLFLALAATSSHASVGNVELPGAQRLDRLIATLALHEQPLQSVTIEVTNNSGEVVDLTQAKTWVDETQEATDATSIASTSVPVQLQDGEVARFKLPLNASAAAMAAMRYGTQTKGCQFATQAINLKDRALTPNSSATSSGGATCGATVASVDETAREWTVSFQLL</sequence>
<dbReference type="Proteomes" id="UP000518878">
    <property type="component" value="Unassembled WGS sequence"/>
</dbReference>
<comment type="caution">
    <text evidence="2">The sequence shown here is derived from an EMBL/GenBank/DDBJ whole genome shotgun (WGS) entry which is preliminary data.</text>
</comment>
<dbReference type="EMBL" id="JAAQTL010000001">
    <property type="protein sequence ID" value="NID14823.1"/>
    <property type="molecule type" value="Genomic_DNA"/>
</dbReference>
<dbReference type="AlphaFoldDB" id="A0A7X5TPI3"/>
<organism evidence="2 3">
    <name type="scientific">Luteibacter yeojuensis</name>
    <dbReference type="NCBI Taxonomy" id="345309"/>
    <lineage>
        <taxon>Bacteria</taxon>
        <taxon>Pseudomonadati</taxon>
        <taxon>Pseudomonadota</taxon>
        <taxon>Gammaproteobacteria</taxon>
        <taxon>Lysobacterales</taxon>
        <taxon>Rhodanobacteraceae</taxon>
        <taxon>Luteibacter</taxon>
    </lineage>
</organism>
<evidence type="ECO:0000313" key="3">
    <source>
        <dbReference type="Proteomes" id="UP000518878"/>
    </source>
</evidence>
<protein>
    <submittedName>
        <fullName evidence="2">Uncharacterized protein</fullName>
    </submittedName>
</protein>
<gene>
    <name evidence="2" type="ORF">HBF32_04995</name>
</gene>
<keyword evidence="1" id="KW-0732">Signal</keyword>
<feature type="chain" id="PRO_5031000368" evidence="1">
    <location>
        <begin position="22"/>
        <end position="173"/>
    </location>
</feature>
<evidence type="ECO:0000313" key="2">
    <source>
        <dbReference type="EMBL" id="NID14823.1"/>
    </source>
</evidence>
<keyword evidence="3" id="KW-1185">Reference proteome</keyword>
<dbReference type="RefSeq" id="WP_166698579.1">
    <property type="nucleotide sequence ID" value="NZ_JAAQTL010000001.1"/>
</dbReference>